<dbReference type="Pfam" id="PF02518">
    <property type="entry name" value="HATPase_c"/>
    <property type="match status" value="1"/>
</dbReference>
<dbReference type="PRINTS" id="PR00344">
    <property type="entry name" value="BCTRLSENSOR"/>
</dbReference>
<dbReference type="SUPFAM" id="SSF47384">
    <property type="entry name" value="Homodimeric domain of signal transducing histidine kinase"/>
    <property type="match status" value="1"/>
</dbReference>
<dbReference type="RefSeq" id="WP_208430149.1">
    <property type="nucleotide sequence ID" value="NZ_JAEPRJ010000001.1"/>
</dbReference>
<keyword evidence="4" id="KW-0808">Transferase</keyword>
<dbReference type="PANTHER" id="PTHR43711:SF1">
    <property type="entry name" value="HISTIDINE KINASE 1"/>
    <property type="match status" value="1"/>
</dbReference>
<dbReference type="InterPro" id="IPR003661">
    <property type="entry name" value="HisK_dim/P_dom"/>
</dbReference>
<sequence>MKKKKLLHRIFVVPSFIVLFSLLAVFILFQIISDQYVKALTSDALKNEMDNIGSVTFFAESDDEDVEDTALIVPVMHLVIDAGGNLVSPTPPWYYDYEVKTASALAGIIADSPDAYKDSHHKLNVNDNFYLVQAGDYKGFIENGVFVPDNESKDSKDYYVLFYINITPMQKFIDRVNLVLMAALVLSGIGSIFFLFLTTRQANKDFEALKDYLISIGKKGRESLASPESNYSEIEAVITTVNEMSEMLAESENIQKRFFQNASHELKTPLMSIQGYAEGIKYHVIPKEEATDVILKESAKMADLINEILFLSKMEACEPEFEDVDISAIIAEVADNFRLMAKEKNINIICETKTASIVSADVKLIERLISNLLSNGIRYAKSEITLSCETSDKETIIKVSDDGDGIDKEDIPHIFERFYKGKGGKFGIGLSMASDIAKLHKGRLEVVSGENGTIFTLILPQISHTFSKNSLHF</sequence>
<evidence type="ECO:0000256" key="7">
    <source>
        <dbReference type="SAM" id="Phobius"/>
    </source>
</evidence>
<dbReference type="CDD" id="cd00075">
    <property type="entry name" value="HATPase"/>
    <property type="match status" value="1"/>
</dbReference>
<comment type="catalytic activity">
    <reaction evidence="1">
        <text>ATP + protein L-histidine = ADP + protein N-phospho-L-histidine.</text>
        <dbReference type="EC" id="2.7.13.3"/>
    </reaction>
</comment>
<dbReference type="InterPro" id="IPR036890">
    <property type="entry name" value="HATPase_C_sf"/>
</dbReference>
<keyword evidence="3" id="KW-0597">Phosphoprotein</keyword>
<dbReference type="PROSITE" id="PS50109">
    <property type="entry name" value="HIS_KIN"/>
    <property type="match status" value="1"/>
</dbReference>
<evidence type="ECO:0000256" key="4">
    <source>
        <dbReference type="ARBA" id="ARBA00022679"/>
    </source>
</evidence>
<dbReference type="GO" id="GO:0016301">
    <property type="term" value="F:kinase activity"/>
    <property type="evidence" value="ECO:0007669"/>
    <property type="project" value="UniProtKB-KW"/>
</dbReference>
<feature type="transmembrane region" description="Helical" evidence="7">
    <location>
        <begin position="6"/>
        <end position="29"/>
    </location>
</feature>
<accession>A0ABS1J3Y5</accession>
<proteinExistence type="predicted"/>
<dbReference type="CDD" id="cd00082">
    <property type="entry name" value="HisKA"/>
    <property type="match status" value="1"/>
</dbReference>
<evidence type="ECO:0000259" key="8">
    <source>
        <dbReference type="PROSITE" id="PS50109"/>
    </source>
</evidence>
<dbReference type="Gene3D" id="3.30.565.10">
    <property type="entry name" value="Histidine kinase-like ATPase, C-terminal domain"/>
    <property type="match status" value="1"/>
</dbReference>
<dbReference type="PANTHER" id="PTHR43711">
    <property type="entry name" value="TWO-COMPONENT HISTIDINE KINASE"/>
    <property type="match status" value="1"/>
</dbReference>
<evidence type="ECO:0000256" key="6">
    <source>
        <dbReference type="ARBA" id="ARBA00023012"/>
    </source>
</evidence>
<evidence type="ECO:0000256" key="3">
    <source>
        <dbReference type="ARBA" id="ARBA00022553"/>
    </source>
</evidence>
<evidence type="ECO:0000313" key="10">
    <source>
        <dbReference type="Proteomes" id="UP000604730"/>
    </source>
</evidence>
<dbReference type="SMART" id="SM00388">
    <property type="entry name" value="HisKA"/>
    <property type="match status" value="1"/>
</dbReference>
<gene>
    <name evidence="9" type="ORF">JJN12_13365</name>
</gene>
<dbReference type="Proteomes" id="UP000604730">
    <property type="component" value="Unassembled WGS sequence"/>
</dbReference>
<feature type="transmembrane region" description="Helical" evidence="7">
    <location>
        <begin position="178"/>
        <end position="197"/>
    </location>
</feature>
<dbReference type="InterPro" id="IPR005467">
    <property type="entry name" value="His_kinase_dom"/>
</dbReference>
<reference evidence="9 10" key="1">
    <citation type="submission" date="2021-01" db="EMBL/GenBank/DDBJ databases">
        <title>Isolation and description of Catonella massiliensis sp. nov., a novel Catonella species, isolated from a stable periodontitis subject.</title>
        <authorList>
            <person name="Antezack A."/>
            <person name="Boxberger M."/>
            <person name="La Scola B."/>
            <person name="Monnet-Corti V."/>
        </authorList>
    </citation>
    <scope>NUCLEOTIDE SEQUENCE [LARGE SCALE GENOMIC DNA]</scope>
    <source>
        <strain evidence="9 10">Marseille-Q4567</strain>
    </source>
</reference>
<keyword evidence="7" id="KW-0812">Transmembrane</keyword>
<dbReference type="Pfam" id="PF00512">
    <property type="entry name" value="HisKA"/>
    <property type="match status" value="1"/>
</dbReference>
<keyword evidence="7" id="KW-0472">Membrane</keyword>
<dbReference type="InterPro" id="IPR004358">
    <property type="entry name" value="Sig_transdc_His_kin-like_C"/>
</dbReference>
<dbReference type="EMBL" id="JAEPRJ010000001">
    <property type="protein sequence ID" value="MBK5898750.1"/>
    <property type="molecule type" value="Genomic_DNA"/>
</dbReference>
<evidence type="ECO:0000313" key="9">
    <source>
        <dbReference type="EMBL" id="MBK5898750.1"/>
    </source>
</evidence>
<name>A0ABS1J3Y5_9FIRM</name>
<keyword evidence="5 9" id="KW-0418">Kinase</keyword>
<dbReference type="InterPro" id="IPR036097">
    <property type="entry name" value="HisK_dim/P_sf"/>
</dbReference>
<organism evidence="9 10">
    <name type="scientific">Catonella massiliensis</name>
    <dbReference type="NCBI Taxonomy" id="2799636"/>
    <lineage>
        <taxon>Bacteria</taxon>
        <taxon>Bacillati</taxon>
        <taxon>Bacillota</taxon>
        <taxon>Clostridia</taxon>
        <taxon>Lachnospirales</taxon>
        <taxon>Lachnospiraceae</taxon>
        <taxon>Catonella</taxon>
    </lineage>
</organism>
<comment type="caution">
    <text evidence="9">The sequence shown here is derived from an EMBL/GenBank/DDBJ whole genome shotgun (WGS) entry which is preliminary data.</text>
</comment>
<keyword evidence="7" id="KW-1133">Transmembrane helix</keyword>
<dbReference type="Gene3D" id="1.10.287.130">
    <property type="match status" value="1"/>
</dbReference>
<dbReference type="SUPFAM" id="SSF55874">
    <property type="entry name" value="ATPase domain of HSP90 chaperone/DNA topoisomerase II/histidine kinase"/>
    <property type="match status" value="1"/>
</dbReference>
<protein>
    <recommendedName>
        <fullName evidence="2">histidine kinase</fullName>
        <ecNumber evidence="2">2.7.13.3</ecNumber>
    </recommendedName>
</protein>
<feature type="domain" description="Histidine kinase" evidence="8">
    <location>
        <begin position="261"/>
        <end position="463"/>
    </location>
</feature>
<dbReference type="InterPro" id="IPR003594">
    <property type="entry name" value="HATPase_dom"/>
</dbReference>
<dbReference type="InterPro" id="IPR050736">
    <property type="entry name" value="Sensor_HK_Regulatory"/>
</dbReference>
<evidence type="ECO:0000256" key="2">
    <source>
        <dbReference type="ARBA" id="ARBA00012438"/>
    </source>
</evidence>
<dbReference type="SMART" id="SM00387">
    <property type="entry name" value="HATPase_c"/>
    <property type="match status" value="1"/>
</dbReference>
<evidence type="ECO:0000256" key="1">
    <source>
        <dbReference type="ARBA" id="ARBA00000085"/>
    </source>
</evidence>
<evidence type="ECO:0000256" key="5">
    <source>
        <dbReference type="ARBA" id="ARBA00022777"/>
    </source>
</evidence>
<keyword evidence="10" id="KW-1185">Reference proteome</keyword>
<keyword evidence="6" id="KW-0902">Two-component regulatory system</keyword>
<dbReference type="EC" id="2.7.13.3" evidence="2"/>